<feature type="domain" description="Right handed beta helix" evidence="6">
    <location>
        <begin position="108"/>
        <end position="243"/>
    </location>
</feature>
<dbReference type="InterPro" id="IPR039448">
    <property type="entry name" value="Beta_helix"/>
</dbReference>
<evidence type="ECO:0000256" key="1">
    <source>
        <dbReference type="ARBA" id="ARBA00004613"/>
    </source>
</evidence>
<evidence type="ECO:0000256" key="4">
    <source>
        <dbReference type="SAM" id="MobiDB-lite"/>
    </source>
</evidence>
<name>A0ABS4UVH6_9ACTN</name>
<feature type="signal peptide" evidence="5">
    <location>
        <begin position="1"/>
        <end position="19"/>
    </location>
</feature>
<dbReference type="NCBIfam" id="TIGR03804">
    <property type="entry name" value="para_beta_helix"/>
    <property type="match status" value="1"/>
</dbReference>
<reference evidence="7 8" key="1">
    <citation type="submission" date="2021-03" db="EMBL/GenBank/DDBJ databases">
        <title>Sequencing the genomes of 1000 actinobacteria strains.</title>
        <authorList>
            <person name="Klenk H.-P."/>
        </authorList>
    </citation>
    <scope>NUCLEOTIDE SEQUENCE [LARGE SCALE GENOMIC DNA]</scope>
    <source>
        <strain evidence="7 8">DSM 18824</strain>
    </source>
</reference>
<dbReference type="SMART" id="SM00710">
    <property type="entry name" value="PbH1"/>
    <property type="match status" value="6"/>
</dbReference>
<keyword evidence="2" id="KW-0964">Secreted</keyword>
<comment type="caution">
    <text evidence="7">The sequence shown here is derived from an EMBL/GenBank/DDBJ whole genome shotgun (WGS) entry which is preliminary data.</text>
</comment>
<dbReference type="Pfam" id="PF13229">
    <property type="entry name" value="Beta_helix"/>
    <property type="match status" value="1"/>
</dbReference>
<dbReference type="RefSeq" id="WP_209698208.1">
    <property type="nucleotide sequence ID" value="NZ_BAAAVU010000017.1"/>
</dbReference>
<evidence type="ECO:0000256" key="3">
    <source>
        <dbReference type="ARBA" id="ARBA00022729"/>
    </source>
</evidence>
<accession>A0ABS4UVH6</accession>
<keyword evidence="8" id="KW-1185">Reference proteome</keyword>
<protein>
    <submittedName>
        <fullName evidence="7">Parallel beta-helix repeat protein</fullName>
    </submittedName>
</protein>
<dbReference type="EMBL" id="JAGINT010000002">
    <property type="protein sequence ID" value="MBP2355556.1"/>
    <property type="molecule type" value="Genomic_DNA"/>
</dbReference>
<evidence type="ECO:0000256" key="2">
    <source>
        <dbReference type="ARBA" id="ARBA00022525"/>
    </source>
</evidence>
<dbReference type="PANTHER" id="PTHR40088">
    <property type="entry name" value="PECTATE LYASE (EUROFUNG)"/>
    <property type="match status" value="1"/>
</dbReference>
<dbReference type="NCBIfam" id="NF041518">
    <property type="entry name" value="choice_anch_Q"/>
    <property type="match status" value="1"/>
</dbReference>
<sequence>MGIAGRLGGVLLLSGAAVACPLVARGVTTTVYVDRTAGCSDAGPGTSDTPYCTVVKGVSKLAPGFTLYVGDGTYSETVKPAVSGTASAPITVTAWPGRHPVIAPASYGANITSRAYITVSGLTFTGTRYDGVYVSGSHDITISGNTVTGAGRPASGQTAYGISIRSSTSSVVSGNDVNHNNGTGILITSGSTGILVSENSAAFNADGFRRNANGINVISPGNTVLRNVTHDNEDSGIQFYPGGNDNLAALNVTYNNGDHGIDDLNVTGGRLISNTVYRNCTTGINVEGTSGNYLVYDNVAVDNGVYPTYNGIACSRRAGNIGIWDSAPASTTVDHNLVWLTKSGKMYAFGTTYTSLAAMQAATHQEAHGVQADPLFASASTWDLRLQAGSAAIDRGDSGVSGAQSTDIGGLPRVDDPATPNTFAEGPRPYDDLGAYEYQP</sequence>
<evidence type="ECO:0000256" key="5">
    <source>
        <dbReference type="SAM" id="SignalP"/>
    </source>
</evidence>
<dbReference type="PROSITE" id="PS51257">
    <property type="entry name" value="PROKAR_LIPOPROTEIN"/>
    <property type="match status" value="1"/>
</dbReference>
<dbReference type="SUPFAM" id="SSF51126">
    <property type="entry name" value="Pectin lyase-like"/>
    <property type="match status" value="1"/>
</dbReference>
<dbReference type="InterPro" id="IPR006626">
    <property type="entry name" value="PbH1"/>
</dbReference>
<feature type="region of interest" description="Disordered" evidence="4">
    <location>
        <begin position="394"/>
        <end position="440"/>
    </location>
</feature>
<dbReference type="Gene3D" id="2.160.20.10">
    <property type="entry name" value="Single-stranded right-handed beta-helix, Pectin lyase-like"/>
    <property type="match status" value="2"/>
</dbReference>
<dbReference type="InterPro" id="IPR012334">
    <property type="entry name" value="Pectin_lyas_fold"/>
</dbReference>
<evidence type="ECO:0000313" key="8">
    <source>
        <dbReference type="Proteomes" id="UP000755585"/>
    </source>
</evidence>
<evidence type="ECO:0000313" key="7">
    <source>
        <dbReference type="EMBL" id="MBP2355556.1"/>
    </source>
</evidence>
<keyword evidence="3 5" id="KW-0732">Signal</keyword>
<dbReference type="Proteomes" id="UP000755585">
    <property type="component" value="Unassembled WGS sequence"/>
</dbReference>
<dbReference type="InterPro" id="IPR011050">
    <property type="entry name" value="Pectin_lyase_fold/virulence"/>
</dbReference>
<evidence type="ECO:0000259" key="6">
    <source>
        <dbReference type="Pfam" id="PF13229"/>
    </source>
</evidence>
<gene>
    <name evidence="7" type="ORF">JOF29_006666</name>
</gene>
<organism evidence="7 8">
    <name type="scientific">Kribbella aluminosa</name>
    <dbReference type="NCBI Taxonomy" id="416017"/>
    <lineage>
        <taxon>Bacteria</taxon>
        <taxon>Bacillati</taxon>
        <taxon>Actinomycetota</taxon>
        <taxon>Actinomycetes</taxon>
        <taxon>Propionibacteriales</taxon>
        <taxon>Kribbellaceae</taxon>
        <taxon>Kribbella</taxon>
    </lineage>
</organism>
<proteinExistence type="predicted"/>
<dbReference type="PANTHER" id="PTHR40088:SF2">
    <property type="entry name" value="SECRETED SUGAR HYDROLASE"/>
    <property type="match status" value="1"/>
</dbReference>
<dbReference type="InterPro" id="IPR059226">
    <property type="entry name" value="Choice_anch_Q_dom"/>
</dbReference>
<feature type="chain" id="PRO_5047408483" evidence="5">
    <location>
        <begin position="20"/>
        <end position="440"/>
    </location>
</feature>
<dbReference type="InterPro" id="IPR022441">
    <property type="entry name" value="Para_beta_helix_rpt-2"/>
</dbReference>
<dbReference type="InterPro" id="IPR052052">
    <property type="entry name" value="Polysaccharide_Lyase_9"/>
</dbReference>
<comment type="subcellular location">
    <subcellularLocation>
        <location evidence="1">Secreted</location>
    </subcellularLocation>
</comment>